<feature type="signal peptide" evidence="2">
    <location>
        <begin position="1"/>
        <end position="26"/>
    </location>
</feature>
<feature type="compositionally biased region" description="Low complexity" evidence="1">
    <location>
        <begin position="217"/>
        <end position="242"/>
    </location>
</feature>
<evidence type="ECO:0000256" key="2">
    <source>
        <dbReference type="SAM" id="SignalP"/>
    </source>
</evidence>
<feature type="compositionally biased region" description="Gly residues" evidence="1">
    <location>
        <begin position="48"/>
        <end position="59"/>
    </location>
</feature>
<keyword evidence="2" id="KW-0732">Signal</keyword>
<sequence>MSPNNRTLTAAAVAAAGLMIAGGAAAANAATGGSPQASTGYAQSAPGGQQGYGAPGQGGQRAPHEHTAATADQTAKVKAAVTAKDSTITVTTVQKDPDGSFDVLGTKTGQQVRVDVSADYQTVTVDTGGGRGRHGGQAQHQHTAVTGDELSKVKAAVTAKDSAVTVSDVQKDPDGSYDVHGTKAGQPVMVEVSKDLATVEVRTGGPGPPGGRGGTPEGQQGQQGQQAPGAGATSAPSAAASA</sequence>
<accession>A0A6I3IZR5</accession>
<evidence type="ECO:0000313" key="4">
    <source>
        <dbReference type="Proteomes" id="UP000431092"/>
    </source>
</evidence>
<dbReference type="RefSeq" id="WP_154593772.1">
    <property type="nucleotide sequence ID" value="NZ_WLVL01000039.1"/>
</dbReference>
<reference evidence="3 4" key="1">
    <citation type="submission" date="2019-11" db="EMBL/GenBank/DDBJ databases">
        <title>Whole genome sequencing identifies a novel species of the genus Arsenicicoccus isolated from human blood.</title>
        <authorList>
            <person name="Jeong J.H."/>
            <person name="Kweon O.J."/>
            <person name="Kim H.R."/>
            <person name="Kim T.-H."/>
            <person name="Ha S.-M."/>
            <person name="Lee M.-K."/>
        </authorList>
    </citation>
    <scope>NUCLEOTIDE SEQUENCE [LARGE SCALE GENOMIC DNA]</scope>
    <source>
        <strain evidence="3 4">MKL-02</strain>
    </source>
</reference>
<feature type="region of interest" description="Disordered" evidence="1">
    <location>
        <begin position="26"/>
        <end position="74"/>
    </location>
</feature>
<evidence type="ECO:0000256" key="1">
    <source>
        <dbReference type="SAM" id="MobiDB-lite"/>
    </source>
</evidence>
<feature type="compositionally biased region" description="Low complexity" evidence="1">
    <location>
        <begin position="26"/>
        <end position="47"/>
    </location>
</feature>
<feature type="chain" id="PRO_5026258875" description="PepSY domain-containing protein" evidence="2">
    <location>
        <begin position="27"/>
        <end position="242"/>
    </location>
</feature>
<comment type="caution">
    <text evidence="3">The sequence shown here is derived from an EMBL/GenBank/DDBJ whole genome shotgun (WGS) entry which is preliminary data.</text>
</comment>
<evidence type="ECO:0000313" key="3">
    <source>
        <dbReference type="EMBL" id="MTB72496.1"/>
    </source>
</evidence>
<gene>
    <name evidence="3" type="ORF">GGG17_11065</name>
</gene>
<evidence type="ECO:0008006" key="5">
    <source>
        <dbReference type="Google" id="ProtNLM"/>
    </source>
</evidence>
<protein>
    <recommendedName>
        <fullName evidence="5">PepSY domain-containing protein</fullName>
    </recommendedName>
</protein>
<feature type="region of interest" description="Disordered" evidence="1">
    <location>
        <begin position="198"/>
        <end position="242"/>
    </location>
</feature>
<name>A0A6I3IZR5_9MICO</name>
<dbReference type="AlphaFoldDB" id="A0A6I3IZR5"/>
<proteinExistence type="predicted"/>
<organism evidence="3 4">
    <name type="scientific">Arsenicicoccus cauae</name>
    <dbReference type="NCBI Taxonomy" id="2663847"/>
    <lineage>
        <taxon>Bacteria</taxon>
        <taxon>Bacillati</taxon>
        <taxon>Actinomycetota</taxon>
        <taxon>Actinomycetes</taxon>
        <taxon>Micrococcales</taxon>
        <taxon>Intrasporangiaceae</taxon>
        <taxon>Arsenicicoccus</taxon>
    </lineage>
</organism>
<keyword evidence="4" id="KW-1185">Reference proteome</keyword>
<dbReference type="EMBL" id="WLVL01000039">
    <property type="protein sequence ID" value="MTB72496.1"/>
    <property type="molecule type" value="Genomic_DNA"/>
</dbReference>
<dbReference type="Proteomes" id="UP000431092">
    <property type="component" value="Unassembled WGS sequence"/>
</dbReference>